<dbReference type="AlphaFoldDB" id="B5YNQ7"/>
<dbReference type="KEGG" id="tps:THAPS_7237"/>
<dbReference type="EMBL" id="CP001160">
    <property type="protein sequence ID" value="ACI64676.1"/>
    <property type="molecule type" value="Genomic_DNA"/>
</dbReference>
<dbReference type="GeneID" id="7447170"/>
<name>B5YNQ7_THAPS</name>
<keyword evidence="2" id="KW-0732">Signal</keyword>
<feature type="region of interest" description="Disordered" evidence="1">
    <location>
        <begin position="278"/>
        <end position="299"/>
    </location>
</feature>
<dbReference type="HOGENOM" id="CLU_932185_0_0_1"/>
<reference evidence="3 4" key="1">
    <citation type="journal article" date="2004" name="Science">
        <title>The genome of the diatom Thalassiosira pseudonana: ecology, evolution, and metabolism.</title>
        <authorList>
            <person name="Armbrust E.V."/>
            <person name="Berges J.A."/>
            <person name="Bowler C."/>
            <person name="Green B.R."/>
            <person name="Martinez D."/>
            <person name="Putnam N.H."/>
            <person name="Zhou S."/>
            <person name="Allen A.E."/>
            <person name="Apt K.E."/>
            <person name="Bechner M."/>
            <person name="Brzezinski M.A."/>
            <person name="Chaal B.K."/>
            <person name="Chiovitti A."/>
            <person name="Davis A.K."/>
            <person name="Demarest M.S."/>
            <person name="Detter J.C."/>
            <person name="Glavina T."/>
            <person name="Goodstein D."/>
            <person name="Hadi M.Z."/>
            <person name="Hellsten U."/>
            <person name="Hildebrand M."/>
            <person name="Jenkins B.D."/>
            <person name="Jurka J."/>
            <person name="Kapitonov V.V."/>
            <person name="Kroger N."/>
            <person name="Lau W.W."/>
            <person name="Lane T.W."/>
            <person name="Larimer F.W."/>
            <person name="Lippmeier J.C."/>
            <person name="Lucas S."/>
            <person name="Medina M."/>
            <person name="Montsant A."/>
            <person name="Obornik M."/>
            <person name="Parker M.S."/>
            <person name="Palenik B."/>
            <person name="Pazour G.J."/>
            <person name="Richardson P.M."/>
            <person name="Rynearson T.A."/>
            <person name="Saito M.A."/>
            <person name="Schwartz D.C."/>
            <person name="Thamatrakoln K."/>
            <person name="Valentin K."/>
            <person name="Vardi A."/>
            <person name="Wilkerson F.P."/>
            <person name="Rokhsar D.S."/>
        </authorList>
    </citation>
    <scope>NUCLEOTIDE SEQUENCE [LARGE SCALE GENOMIC DNA]</scope>
    <source>
        <strain evidence="3 4">CCMP1335</strain>
    </source>
</reference>
<keyword evidence="4" id="KW-1185">Reference proteome</keyword>
<dbReference type="RefSeq" id="XP_002295959.1">
    <property type="nucleotide sequence ID" value="XM_002295923.1"/>
</dbReference>
<evidence type="ECO:0000313" key="3">
    <source>
        <dbReference type="EMBL" id="ACI64676.1"/>
    </source>
</evidence>
<reference evidence="3 4" key="2">
    <citation type="journal article" date="2008" name="Nature">
        <title>The Phaeodactylum genome reveals the evolutionary history of diatom genomes.</title>
        <authorList>
            <person name="Bowler C."/>
            <person name="Allen A.E."/>
            <person name="Badger J.H."/>
            <person name="Grimwood J."/>
            <person name="Jabbari K."/>
            <person name="Kuo A."/>
            <person name="Maheswari U."/>
            <person name="Martens C."/>
            <person name="Maumus F."/>
            <person name="Otillar R.P."/>
            <person name="Rayko E."/>
            <person name="Salamov A."/>
            <person name="Vandepoele K."/>
            <person name="Beszteri B."/>
            <person name="Gruber A."/>
            <person name="Heijde M."/>
            <person name="Katinka M."/>
            <person name="Mock T."/>
            <person name="Valentin K."/>
            <person name="Verret F."/>
            <person name="Berges J.A."/>
            <person name="Brownlee C."/>
            <person name="Cadoret J.P."/>
            <person name="Chiovitti A."/>
            <person name="Choi C.J."/>
            <person name="Coesel S."/>
            <person name="De Martino A."/>
            <person name="Detter J.C."/>
            <person name="Durkin C."/>
            <person name="Falciatore A."/>
            <person name="Fournet J."/>
            <person name="Haruta M."/>
            <person name="Huysman M.J."/>
            <person name="Jenkins B.D."/>
            <person name="Jiroutova K."/>
            <person name="Jorgensen R.E."/>
            <person name="Joubert Y."/>
            <person name="Kaplan A."/>
            <person name="Kroger N."/>
            <person name="Kroth P.G."/>
            <person name="La Roche J."/>
            <person name="Lindquist E."/>
            <person name="Lommer M."/>
            <person name="Martin-Jezequel V."/>
            <person name="Lopez P.J."/>
            <person name="Lucas S."/>
            <person name="Mangogna M."/>
            <person name="McGinnis K."/>
            <person name="Medlin L.K."/>
            <person name="Montsant A."/>
            <person name="Oudot-Le Secq M.P."/>
            <person name="Napoli C."/>
            <person name="Obornik M."/>
            <person name="Parker M.S."/>
            <person name="Petit J.L."/>
            <person name="Porcel B.M."/>
            <person name="Poulsen N."/>
            <person name="Robison M."/>
            <person name="Rychlewski L."/>
            <person name="Rynearson T.A."/>
            <person name="Schmutz J."/>
            <person name="Shapiro H."/>
            <person name="Siaut M."/>
            <person name="Stanley M."/>
            <person name="Sussman M.R."/>
            <person name="Taylor A.R."/>
            <person name="Vardi A."/>
            <person name="von Dassow P."/>
            <person name="Vyverman W."/>
            <person name="Willis A."/>
            <person name="Wyrwicz L.S."/>
            <person name="Rokhsar D.S."/>
            <person name="Weissenbach J."/>
            <person name="Armbrust E.V."/>
            <person name="Green B.R."/>
            <person name="Van de Peer Y."/>
            <person name="Grigoriev I.V."/>
        </authorList>
    </citation>
    <scope>NUCLEOTIDE SEQUENCE [LARGE SCALE GENOMIC DNA]</scope>
    <source>
        <strain evidence="3 4">CCMP1335</strain>
    </source>
</reference>
<evidence type="ECO:0000256" key="1">
    <source>
        <dbReference type="SAM" id="MobiDB-lite"/>
    </source>
</evidence>
<dbReference type="Proteomes" id="UP000001449">
    <property type="component" value="Chromosome 7"/>
</dbReference>
<accession>B5YNQ7</accession>
<feature type="chain" id="PRO_5002839178" description="WAP domain-containing protein" evidence="2">
    <location>
        <begin position="24"/>
        <end position="299"/>
    </location>
</feature>
<proteinExistence type="predicted"/>
<feature type="signal peptide" evidence="2">
    <location>
        <begin position="1"/>
        <end position="23"/>
    </location>
</feature>
<dbReference type="InParanoid" id="B5YNQ7"/>
<gene>
    <name evidence="3" type="ORF">THAPS_7237</name>
</gene>
<evidence type="ECO:0008006" key="5">
    <source>
        <dbReference type="Google" id="ProtNLM"/>
    </source>
</evidence>
<evidence type="ECO:0000256" key="2">
    <source>
        <dbReference type="SAM" id="SignalP"/>
    </source>
</evidence>
<dbReference type="PaxDb" id="35128-Thaps7237"/>
<organism evidence="3 4">
    <name type="scientific">Thalassiosira pseudonana</name>
    <name type="common">Marine diatom</name>
    <name type="synonym">Cyclotella nana</name>
    <dbReference type="NCBI Taxonomy" id="35128"/>
    <lineage>
        <taxon>Eukaryota</taxon>
        <taxon>Sar</taxon>
        <taxon>Stramenopiles</taxon>
        <taxon>Ochrophyta</taxon>
        <taxon>Bacillariophyta</taxon>
        <taxon>Coscinodiscophyceae</taxon>
        <taxon>Thalassiosirophycidae</taxon>
        <taxon>Thalassiosirales</taxon>
        <taxon>Thalassiosiraceae</taxon>
        <taxon>Thalassiosira</taxon>
    </lineage>
</organism>
<evidence type="ECO:0000313" key="4">
    <source>
        <dbReference type="Proteomes" id="UP000001449"/>
    </source>
</evidence>
<sequence length="299" mass="29816">MKNTIQVIAVISILTATTSTVHASKKLRGGVNRNRKDEGVLEEEDLFWFRKMQGMSIPTPPSSLATPMPTNGGISSMFPTASSTFPTSIGAGIVSSFPTATSGEGTITTSATSSSLSTGATGTGGTGFGMGSTDFATGATATGTGSTGFGMGSTDFATGATGTGSTGFGMGSTDFASGSSTVTASTAASFSTTAGGIMASSTAASFSTPNPDTPAFGCPDAVFVGCTAPDPSNFADECSNVGEACTNGNPGEFCCRDACPRNYCTAKGTMKKLEPLILPLPDDTPTDTVGVRTDTPTEA</sequence>
<protein>
    <recommendedName>
        <fullName evidence="5">WAP domain-containing protein</fullName>
    </recommendedName>
</protein>